<evidence type="ECO:0000256" key="5">
    <source>
        <dbReference type="ARBA" id="ARBA00022989"/>
    </source>
</evidence>
<evidence type="ECO:0000313" key="10">
    <source>
        <dbReference type="Proteomes" id="UP000521868"/>
    </source>
</evidence>
<keyword evidence="10" id="KW-1185">Reference proteome</keyword>
<keyword evidence="3" id="KW-1003">Cell membrane</keyword>
<dbReference type="PANTHER" id="PTHR34584">
    <property type="entry name" value="NA(+)/H(+) ANTIPORTER SUBUNIT E1"/>
    <property type="match status" value="1"/>
</dbReference>
<keyword evidence="5 8" id="KW-1133">Transmembrane helix</keyword>
<evidence type="ECO:0000313" key="9">
    <source>
        <dbReference type="EMBL" id="NKE68358.1"/>
    </source>
</evidence>
<gene>
    <name evidence="9" type="ORF">RAMLITH_21300</name>
</gene>
<dbReference type="GO" id="GO:0005886">
    <property type="term" value="C:plasma membrane"/>
    <property type="evidence" value="ECO:0007669"/>
    <property type="project" value="UniProtKB-SubCell"/>
</dbReference>
<feature type="transmembrane region" description="Helical" evidence="8">
    <location>
        <begin position="30"/>
        <end position="47"/>
    </location>
</feature>
<evidence type="ECO:0000256" key="6">
    <source>
        <dbReference type="ARBA" id="ARBA00023136"/>
    </source>
</evidence>
<evidence type="ECO:0000256" key="1">
    <source>
        <dbReference type="ARBA" id="ARBA00004651"/>
    </source>
</evidence>
<sequence length="186" mass="20485">MHERTLPCAATSRSPTSRPPAPAYNRGGSVLRGVVAFCALFAFWLLLSGYYTGFLVTAGFGSAAVVLLAARRMEVVDGEGMPMQLWRVLFFYWPWLSWEIVKSAWAVSKIIVDPRLPISPTLVRFRPLQRTPVGLVTHANSITLTPGTIAIDCKDDEFLVHGLTRGSAEGCIDSEMDRRVRAMEGA</sequence>
<dbReference type="Pfam" id="PF01899">
    <property type="entry name" value="MNHE"/>
    <property type="match status" value="1"/>
</dbReference>
<organism evidence="9 10">
    <name type="scientific">Ramlibacter lithotrophicus</name>
    <dbReference type="NCBI Taxonomy" id="2606681"/>
    <lineage>
        <taxon>Bacteria</taxon>
        <taxon>Pseudomonadati</taxon>
        <taxon>Pseudomonadota</taxon>
        <taxon>Betaproteobacteria</taxon>
        <taxon>Burkholderiales</taxon>
        <taxon>Comamonadaceae</taxon>
        <taxon>Ramlibacter</taxon>
    </lineage>
</organism>
<feature type="transmembrane region" description="Helical" evidence="8">
    <location>
        <begin position="53"/>
        <end position="70"/>
    </location>
</feature>
<accession>A0A7X6DJW0</accession>
<dbReference type="EMBL" id="VTOX01000010">
    <property type="protein sequence ID" value="NKE68358.1"/>
    <property type="molecule type" value="Genomic_DNA"/>
</dbReference>
<evidence type="ECO:0000256" key="8">
    <source>
        <dbReference type="SAM" id="Phobius"/>
    </source>
</evidence>
<name>A0A7X6DJW0_9BURK</name>
<dbReference type="InterPro" id="IPR002758">
    <property type="entry name" value="Cation_antiport_E"/>
</dbReference>
<proteinExistence type="inferred from homology"/>
<comment type="caution">
    <text evidence="9">The sequence shown here is derived from an EMBL/GenBank/DDBJ whole genome shotgun (WGS) entry which is preliminary data.</text>
</comment>
<keyword evidence="6 8" id="KW-0472">Membrane</keyword>
<comment type="similarity">
    <text evidence="2">Belongs to the CPA3 antiporters (TC 2.A.63) subunit E family.</text>
</comment>
<keyword evidence="4 8" id="KW-0812">Transmembrane</keyword>
<evidence type="ECO:0000256" key="2">
    <source>
        <dbReference type="ARBA" id="ARBA00006228"/>
    </source>
</evidence>
<feature type="region of interest" description="Disordered" evidence="7">
    <location>
        <begin position="1"/>
        <end position="21"/>
    </location>
</feature>
<evidence type="ECO:0000256" key="7">
    <source>
        <dbReference type="SAM" id="MobiDB-lite"/>
    </source>
</evidence>
<evidence type="ECO:0000256" key="3">
    <source>
        <dbReference type="ARBA" id="ARBA00022475"/>
    </source>
</evidence>
<reference evidence="9 10" key="1">
    <citation type="journal article" date="2020" name="Nature">
        <title>Bacterial chemolithoautotrophy via manganese oxidation.</title>
        <authorList>
            <person name="Yu H."/>
            <person name="Leadbetter J.R."/>
        </authorList>
    </citation>
    <scope>NUCLEOTIDE SEQUENCE [LARGE SCALE GENOMIC DNA]</scope>
    <source>
        <strain evidence="9 10">RBP-1</strain>
    </source>
</reference>
<dbReference type="PANTHER" id="PTHR34584:SF1">
    <property type="entry name" value="NA(+)_H(+) ANTIPORTER SUBUNIT E1"/>
    <property type="match status" value="1"/>
</dbReference>
<dbReference type="AlphaFoldDB" id="A0A7X6DJW0"/>
<evidence type="ECO:0000256" key="4">
    <source>
        <dbReference type="ARBA" id="ARBA00022692"/>
    </source>
</evidence>
<protein>
    <submittedName>
        <fullName evidence="9">Cation transporter</fullName>
    </submittedName>
</protein>
<dbReference type="Proteomes" id="UP000521868">
    <property type="component" value="Unassembled WGS sequence"/>
</dbReference>
<dbReference type="GO" id="GO:0008324">
    <property type="term" value="F:monoatomic cation transmembrane transporter activity"/>
    <property type="evidence" value="ECO:0007669"/>
    <property type="project" value="InterPro"/>
</dbReference>
<comment type="subcellular location">
    <subcellularLocation>
        <location evidence="1">Cell membrane</location>
        <topology evidence="1">Multi-pass membrane protein</topology>
    </subcellularLocation>
</comment>